<evidence type="ECO:0000256" key="6">
    <source>
        <dbReference type="ARBA" id="ARBA00022792"/>
    </source>
</evidence>
<reference evidence="12" key="1">
    <citation type="journal article" date="2020" name="bioRxiv">
        <title>Genomic and phenotypic heterogeneity of clinical isolates of the human pathogens Aspergillus fumigatus, Aspergillus lentulus and Aspergillus fumigatiaffinis.</title>
        <authorList>
            <person name="dos Santos R.A.C."/>
            <person name="Steenwyk J.L."/>
            <person name="Rivero-Menendez O."/>
            <person name="Mead M.E."/>
            <person name="Silva L.P."/>
            <person name="Bastos R.W."/>
            <person name="Alastruey-Izquierdo A."/>
            <person name="Goldman G.H."/>
            <person name="Rokas A."/>
        </authorList>
    </citation>
    <scope>NUCLEOTIDE SEQUENCE</scope>
    <source>
        <strain evidence="12">CNM-CM6805</strain>
    </source>
</reference>
<keyword evidence="4 10" id="KW-0812">Transmembrane</keyword>
<dbReference type="Pfam" id="PF00153">
    <property type="entry name" value="Mito_carr"/>
    <property type="match status" value="2"/>
</dbReference>
<dbReference type="Proteomes" id="UP000653565">
    <property type="component" value="Unassembled WGS sequence"/>
</dbReference>
<dbReference type="InterPro" id="IPR050567">
    <property type="entry name" value="Mitochondrial_Carrier"/>
</dbReference>
<evidence type="ECO:0000256" key="1">
    <source>
        <dbReference type="ARBA" id="ARBA00004225"/>
    </source>
</evidence>
<evidence type="ECO:0000256" key="2">
    <source>
        <dbReference type="ARBA" id="ARBA00006375"/>
    </source>
</evidence>
<comment type="subcellular location">
    <subcellularLocation>
        <location evidence="1">Mitochondrion membrane</location>
        <topology evidence="1">Multi-pass membrane protein</topology>
    </subcellularLocation>
</comment>
<keyword evidence="5" id="KW-0677">Repeat</keyword>
<proteinExistence type="inferred from homology"/>
<protein>
    <recommendedName>
        <fullName evidence="14">Mitochondrial thiamine pyrophosphate carrier 1</fullName>
    </recommendedName>
</protein>
<evidence type="ECO:0000313" key="12">
    <source>
        <dbReference type="EMBL" id="KAF4240466.1"/>
    </source>
</evidence>
<dbReference type="SUPFAM" id="SSF103506">
    <property type="entry name" value="Mitochondrial carrier"/>
    <property type="match status" value="1"/>
</dbReference>
<keyword evidence="6" id="KW-0999">Mitochondrion inner membrane</keyword>
<dbReference type="PANTHER" id="PTHR45624">
    <property type="entry name" value="MITOCHONDRIAL BASIC AMINO ACIDS TRANSPORTER-RELATED"/>
    <property type="match status" value="1"/>
</dbReference>
<organism evidence="12 13">
    <name type="scientific">Aspergillus fumigatiaffinis</name>
    <dbReference type="NCBI Taxonomy" id="340414"/>
    <lineage>
        <taxon>Eukaryota</taxon>
        <taxon>Fungi</taxon>
        <taxon>Dikarya</taxon>
        <taxon>Ascomycota</taxon>
        <taxon>Pezizomycotina</taxon>
        <taxon>Eurotiomycetes</taxon>
        <taxon>Eurotiomycetidae</taxon>
        <taxon>Eurotiales</taxon>
        <taxon>Aspergillaceae</taxon>
        <taxon>Aspergillus</taxon>
        <taxon>Aspergillus subgen. Fumigati</taxon>
    </lineage>
</organism>
<evidence type="ECO:0000256" key="5">
    <source>
        <dbReference type="ARBA" id="ARBA00022737"/>
    </source>
</evidence>
<dbReference type="OrthoDB" id="409586at2759"/>
<comment type="similarity">
    <text evidence="2 11">Belongs to the mitochondrial carrier (TC 2.A.29) family.</text>
</comment>
<sequence length="255" mass="28208">MQVQANHNGIGVARNIWKQEGALAFYKGSLPPLLGVGACISIVYSTFLTVSQQIQSLNHHTDPSLSTPQTYFAGGASGLANSFISGPMEHIRIRLQTQSSTSRSNRTYSGVYDCVRKIISQGGLRALYRGQTPTMLRDFHSYGIWFSTYELLLSRVIKQECKPREEIPGWKIAGCGVITGVVLWTAVYPFDVVKSKMQADGFGEKGRYRNMRDAVRQTWRIEGLRGFSRGLVPTLVRAVPVSAGTFVGLVLTSLW</sequence>
<dbReference type="PANTHER" id="PTHR45624:SF12">
    <property type="entry name" value="MITOCHONDRIAL ORNITHINE TRANSPORTER 1"/>
    <property type="match status" value="1"/>
</dbReference>
<dbReference type="GO" id="GO:0031966">
    <property type="term" value="C:mitochondrial membrane"/>
    <property type="evidence" value="ECO:0007669"/>
    <property type="project" value="UniProtKB-SubCell"/>
</dbReference>
<feature type="repeat" description="Solcar" evidence="10">
    <location>
        <begin position="65"/>
        <end position="155"/>
    </location>
</feature>
<dbReference type="AlphaFoldDB" id="A0A8H4GPU4"/>
<dbReference type="PROSITE" id="PS50920">
    <property type="entry name" value="SOLCAR"/>
    <property type="match status" value="2"/>
</dbReference>
<keyword evidence="8" id="KW-0496">Mitochondrion</keyword>
<keyword evidence="7" id="KW-1133">Transmembrane helix</keyword>
<evidence type="ECO:0000256" key="10">
    <source>
        <dbReference type="PROSITE-ProRule" id="PRU00282"/>
    </source>
</evidence>
<dbReference type="GO" id="GO:0000064">
    <property type="term" value="F:L-ornithine transmembrane transporter activity"/>
    <property type="evidence" value="ECO:0007669"/>
    <property type="project" value="TreeGrafter"/>
</dbReference>
<name>A0A8H4GPU4_9EURO</name>
<evidence type="ECO:0000256" key="9">
    <source>
        <dbReference type="ARBA" id="ARBA00023136"/>
    </source>
</evidence>
<reference evidence="12" key="2">
    <citation type="submission" date="2020-04" db="EMBL/GenBank/DDBJ databases">
        <authorList>
            <person name="Santos R.A.C."/>
            <person name="Steenwyk J.L."/>
            <person name="Rivero-Menendez O."/>
            <person name="Mead M.E."/>
            <person name="Silva L.P."/>
            <person name="Bastos R.W."/>
            <person name="Alastruey-Izquierdo A."/>
            <person name="Goldman G.H."/>
            <person name="Rokas A."/>
        </authorList>
    </citation>
    <scope>NUCLEOTIDE SEQUENCE</scope>
    <source>
        <strain evidence="12">CNM-CM6805</strain>
    </source>
</reference>
<keyword evidence="13" id="KW-1185">Reference proteome</keyword>
<evidence type="ECO:0008006" key="14">
    <source>
        <dbReference type="Google" id="ProtNLM"/>
    </source>
</evidence>
<evidence type="ECO:0000256" key="8">
    <source>
        <dbReference type="ARBA" id="ARBA00023128"/>
    </source>
</evidence>
<evidence type="ECO:0000256" key="7">
    <source>
        <dbReference type="ARBA" id="ARBA00022989"/>
    </source>
</evidence>
<dbReference type="GO" id="GO:1990575">
    <property type="term" value="P:mitochondrial L-ornithine transmembrane transport"/>
    <property type="evidence" value="ECO:0007669"/>
    <property type="project" value="TreeGrafter"/>
</dbReference>
<dbReference type="InterPro" id="IPR023395">
    <property type="entry name" value="MCP_dom_sf"/>
</dbReference>
<dbReference type="InterPro" id="IPR018108">
    <property type="entry name" value="MCP_transmembrane"/>
</dbReference>
<gene>
    <name evidence="12" type="ORF">CNMCM6805_004986</name>
</gene>
<accession>A0A8H4GPU4</accession>
<comment type="caution">
    <text evidence="12">The sequence shown here is derived from an EMBL/GenBank/DDBJ whole genome shotgun (WGS) entry which is preliminary data.</text>
</comment>
<feature type="repeat" description="Solcar" evidence="10">
    <location>
        <begin position="168"/>
        <end position="255"/>
    </location>
</feature>
<keyword evidence="9 10" id="KW-0472">Membrane</keyword>
<evidence type="ECO:0000256" key="4">
    <source>
        <dbReference type="ARBA" id="ARBA00022692"/>
    </source>
</evidence>
<evidence type="ECO:0000313" key="13">
    <source>
        <dbReference type="Proteomes" id="UP000653565"/>
    </source>
</evidence>
<dbReference type="Gene3D" id="1.50.40.10">
    <property type="entry name" value="Mitochondrial carrier domain"/>
    <property type="match status" value="1"/>
</dbReference>
<dbReference type="EMBL" id="JAAAPX010000026">
    <property type="protein sequence ID" value="KAF4240466.1"/>
    <property type="molecule type" value="Genomic_DNA"/>
</dbReference>
<keyword evidence="3 11" id="KW-0813">Transport</keyword>
<evidence type="ECO:0000256" key="3">
    <source>
        <dbReference type="ARBA" id="ARBA00022448"/>
    </source>
</evidence>
<evidence type="ECO:0000256" key="11">
    <source>
        <dbReference type="RuleBase" id="RU000488"/>
    </source>
</evidence>